<keyword evidence="5 8" id="KW-0812">Transmembrane</keyword>
<reference evidence="9 10" key="1">
    <citation type="submission" date="2020-02" db="EMBL/GenBank/DDBJ databases">
        <authorList>
            <person name="Zheng R.K."/>
            <person name="Sun C.M."/>
        </authorList>
    </citation>
    <scope>NUCLEOTIDE SEQUENCE [LARGE SCALE GENOMIC DNA]</scope>
    <source>
        <strain evidence="10">zrk13</strain>
    </source>
</reference>
<feature type="transmembrane region" description="Helical" evidence="8">
    <location>
        <begin position="504"/>
        <end position="521"/>
    </location>
</feature>
<feature type="transmembrane region" description="Helical" evidence="8">
    <location>
        <begin position="287"/>
        <end position="308"/>
    </location>
</feature>
<evidence type="ECO:0000256" key="2">
    <source>
        <dbReference type="ARBA" id="ARBA00010100"/>
    </source>
</evidence>
<sequence>MNIIVAFLPIILPFIFLVLLKMSARLGMTITFLIVLLSAFFVWDMDIVVLGASILQGLHKAFGILIILFGAIFMMNILKKNGAVDRINHGFNALTTDMRLQAILIAFLFGAIIEGVAGFGTPAVVVAPLMVALGFSPIAAATLALVSNSVPVPFAAVGTPIQIGLGNIDTTAEFFNQVGAYITSVDFLSGLFMPTIVVFMLLTFFSKNTTKKDYLEIVPWTLFIGLLYTSIAFVTLRVLGYEFVTIVSSITTLVLATLSIKYKILIPKHAWINAKQEVEEIAHSDMSLVRAWLPYGIVILLLIVSRIIPGVKTFFKTFIDLSYNTILGVDGVSSSLELLYSPGFILIVSAILAVFIQRASTKNIKDAGLISFNTVKGAALALIPTLALVQIFSNSGINLSDIDSMPIYLATFLGERLNGIWIFLAPFVGELGSFITGSATVSTLTFSPVQYQIAQQYALNPELILGLQVLGGAAGNMICVHNVVSVSTVVNTVGQEGTIIKKTIIPAILYGLLAGLAAFILF</sequence>
<keyword evidence="7 8" id="KW-0472">Membrane</keyword>
<protein>
    <recommendedName>
        <fullName evidence="8">L-lactate permease</fullName>
    </recommendedName>
</protein>
<keyword evidence="6 8" id="KW-1133">Transmembrane helix</keyword>
<organism evidence="9 10">
    <name type="scientific">Candidatus Xianfuyuplasma coldseepsis</name>
    <dbReference type="NCBI Taxonomy" id="2782163"/>
    <lineage>
        <taxon>Bacteria</taxon>
        <taxon>Bacillati</taxon>
        <taxon>Mycoplasmatota</taxon>
        <taxon>Mollicutes</taxon>
        <taxon>Candidatus Izemoplasmatales</taxon>
        <taxon>Candidatus Izemoplasmataceae</taxon>
        <taxon>Candidatus Xianfuyuplasma</taxon>
    </lineage>
</organism>
<evidence type="ECO:0000256" key="1">
    <source>
        <dbReference type="ARBA" id="ARBA00004651"/>
    </source>
</evidence>
<dbReference type="Pfam" id="PF02652">
    <property type="entry name" value="Lactate_perm"/>
    <property type="match status" value="1"/>
</dbReference>
<dbReference type="RefSeq" id="WP_258878225.1">
    <property type="nucleotide sequence ID" value="NZ_CP048914.1"/>
</dbReference>
<evidence type="ECO:0000256" key="5">
    <source>
        <dbReference type="ARBA" id="ARBA00022692"/>
    </source>
</evidence>
<dbReference type="GO" id="GO:0015295">
    <property type="term" value="F:solute:proton symporter activity"/>
    <property type="evidence" value="ECO:0007669"/>
    <property type="project" value="TreeGrafter"/>
</dbReference>
<keyword evidence="10" id="KW-1185">Reference proteome</keyword>
<dbReference type="GO" id="GO:0015129">
    <property type="term" value="F:lactate transmembrane transporter activity"/>
    <property type="evidence" value="ECO:0007669"/>
    <property type="project" value="UniProtKB-UniRule"/>
</dbReference>
<keyword evidence="4 8" id="KW-1003">Cell membrane</keyword>
<feature type="transmembrane region" description="Helical" evidence="8">
    <location>
        <begin position="180"/>
        <end position="205"/>
    </location>
</feature>
<comment type="subcellular location">
    <subcellularLocation>
        <location evidence="1 8">Cell membrane</location>
        <topology evidence="1 8">Multi-pass membrane protein</topology>
    </subcellularLocation>
</comment>
<dbReference type="GO" id="GO:0005886">
    <property type="term" value="C:plasma membrane"/>
    <property type="evidence" value="ECO:0007669"/>
    <property type="project" value="UniProtKB-SubCell"/>
</dbReference>
<keyword evidence="3 8" id="KW-0813">Transport</keyword>
<dbReference type="KEGG" id="xcl:G4Z02_02185"/>
<feature type="transmembrane region" description="Helical" evidence="8">
    <location>
        <begin position="217"/>
        <end position="240"/>
    </location>
</feature>
<dbReference type="InterPro" id="IPR003804">
    <property type="entry name" value="Lactate_perm"/>
</dbReference>
<evidence type="ECO:0000313" key="10">
    <source>
        <dbReference type="Proteomes" id="UP000514720"/>
    </source>
</evidence>
<evidence type="ECO:0000256" key="7">
    <source>
        <dbReference type="ARBA" id="ARBA00023136"/>
    </source>
</evidence>
<feature type="transmembrane region" description="Helical" evidence="8">
    <location>
        <begin position="419"/>
        <end position="442"/>
    </location>
</feature>
<evidence type="ECO:0000313" key="9">
    <source>
        <dbReference type="EMBL" id="QMS84607.1"/>
    </source>
</evidence>
<dbReference type="PANTHER" id="PTHR30003:SF0">
    <property type="entry name" value="GLYCOLATE PERMEASE GLCA-RELATED"/>
    <property type="match status" value="1"/>
</dbReference>
<dbReference type="Proteomes" id="UP000514720">
    <property type="component" value="Chromosome"/>
</dbReference>
<name>A0A7L7KPL2_9MOLU</name>
<feature type="transmembrane region" description="Helical" evidence="8">
    <location>
        <begin position="6"/>
        <end position="24"/>
    </location>
</feature>
<feature type="transmembrane region" description="Helical" evidence="8">
    <location>
        <begin position="125"/>
        <end position="145"/>
    </location>
</feature>
<evidence type="ECO:0000256" key="6">
    <source>
        <dbReference type="ARBA" id="ARBA00022989"/>
    </source>
</evidence>
<comment type="function">
    <text evidence="8">Uptake of L-lactate across the membrane. Can also transport D-lactate and glycolate.</text>
</comment>
<proteinExistence type="inferred from homology"/>
<feature type="transmembrane region" description="Helical" evidence="8">
    <location>
        <begin position="377"/>
        <end position="399"/>
    </location>
</feature>
<feature type="transmembrane region" description="Helical" evidence="8">
    <location>
        <begin position="31"/>
        <end position="55"/>
    </location>
</feature>
<evidence type="ECO:0000256" key="3">
    <source>
        <dbReference type="ARBA" id="ARBA00022448"/>
    </source>
</evidence>
<accession>A0A7L7KPL2</accession>
<feature type="transmembrane region" description="Helical" evidence="8">
    <location>
        <begin position="99"/>
        <end position="119"/>
    </location>
</feature>
<evidence type="ECO:0000256" key="4">
    <source>
        <dbReference type="ARBA" id="ARBA00022475"/>
    </source>
</evidence>
<dbReference type="EMBL" id="CP048914">
    <property type="protein sequence ID" value="QMS84607.1"/>
    <property type="molecule type" value="Genomic_DNA"/>
</dbReference>
<feature type="transmembrane region" description="Helical" evidence="8">
    <location>
        <begin position="463"/>
        <end position="484"/>
    </location>
</feature>
<feature type="transmembrane region" description="Helical" evidence="8">
    <location>
        <begin position="61"/>
        <end position="78"/>
    </location>
</feature>
<feature type="transmembrane region" description="Helical" evidence="8">
    <location>
        <begin position="246"/>
        <end position="266"/>
    </location>
</feature>
<dbReference type="AlphaFoldDB" id="A0A7L7KPL2"/>
<comment type="similarity">
    <text evidence="2 8">Belongs to the lactate permease family.</text>
</comment>
<evidence type="ECO:0000256" key="8">
    <source>
        <dbReference type="RuleBase" id="RU365092"/>
    </source>
</evidence>
<gene>
    <name evidence="9" type="ORF">G4Z02_02185</name>
</gene>
<feature type="transmembrane region" description="Helical" evidence="8">
    <location>
        <begin position="338"/>
        <end position="356"/>
    </location>
</feature>
<dbReference type="PANTHER" id="PTHR30003">
    <property type="entry name" value="L-LACTATE PERMEASE"/>
    <property type="match status" value="1"/>
</dbReference>